<dbReference type="GeneID" id="33553985"/>
<evidence type="ECO:0000313" key="4">
    <source>
        <dbReference type="Proteomes" id="UP000193218"/>
    </source>
</evidence>
<evidence type="ECO:0008006" key="5">
    <source>
        <dbReference type="Google" id="ProtNLM"/>
    </source>
</evidence>
<dbReference type="InParanoid" id="A0A1Y1U8N0"/>
<accession>A0A1Y1U8N0</accession>
<dbReference type="OrthoDB" id="2331100at2759"/>
<name>A0A1Y1U8N0_9TREE</name>
<evidence type="ECO:0000256" key="1">
    <source>
        <dbReference type="SAM" id="MobiDB-lite"/>
    </source>
</evidence>
<dbReference type="Proteomes" id="UP000193218">
    <property type="component" value="Unassembled WGS sequence"/>
</dbReference>
<reference evidence="3 4" key="1">
    <citation type="submission" date="2017-03" db="EMBL/GenBank/DDBJ databases">
        <title>Widespread Adenine N6-methylation of Active Genes in Fungi.</title>
        <authorList>
            <consortium name="DOE Joint Genome Institute"/>
            <person name="Mondo S.J."/>
            <person name="Dannebaum R.O."/>
            <person name="Kuo R.C."/>
            <person name="Louie K.B."/>
            <person name="Bewick A.J."/>
            <person name="Labutti K."/>
            <person name="Haridas S."/>
            <person name="Kuo A."/>
            <person name="Salamov A."/>
            <person name="Ahrendt S.R."/>
            <person name="Lau R."/>
            <person name="Bowen B.P."/>
            <person name="Lipzen A."/>
            <person name="Sullivan W."/>
            <person name="Andreopoulos W.B."/>
            <person name="Clum A."/>
            <person name="Lindquist E."/>
            <person name="Daum C."/>
            <person name="Northen T.R."/>
            <person name="Ramamoorthy G."/>
            <person name="Schmitz R.J."/>
            <person name="Gryganskyi A."/>
            <person name="Culley D."/>
            <person name="Magnuson J."/>
            <person name="James T.Y."/>
            <person name="O'Malley M.A."/>
            <person name="Stajich J.E."/>
            <person name="Spatafora J.W."/>
            <person name="Visel A."/>
            <person name="Grigoriev I.V."/>
        </authorList>
    </citation>
    <scope>NUCLEOTIDE SEQUENCE [LARGE SCALE GENOMIC DNA]</scope>
    <source>
        <strain evidence="3 4">NRRL Y-17943</strain>
    </source>
</reference>
<dbReference type="EMBL" id="NBSH01000017">
    <property type="protein sequence ID" value="ORX33856.1"/>
    <property type="molecule type" value="Genomic_DNA"/>
</dbReference>
<comment type="caution">
    <text evidence="3">The sequence shown here is derived from an EMBL/GenBank/DDBJ whole genome shotgun (WGS) entry which is preliminary data.</text>
</comment>
<feature type="signal peptide" evidence="2">
    <location>
        <begin position="1"/>
        <end position="18"/>
    </location>
</feature>
<feature type="region of interest" description="Disordered" evidence="1">
    <location>
        <begin position="444"/>
        <end position="467"/>
    </location>
</feature>
<sequence>MRASTFLTILSSLTASLAVPQSRNSQPRHVRKVSIRQDHVHTEPIVIVPRTYGDAAAGYEGSMPPAMGMAEGACGDQGCGGEMAAPPSMTYEAAPAMEKTMMESAPPPVETTMMHEAASPPPPMETMQAMDKMVTEISDMNSCMQMCQAHFGGGMNEPMGMGETGSGQVMVNESAPTATEAPAAGMTHTIIVAPTKGVLRFVPFAVTAQKGDMLHFIWGAGPVSAQSNNRTHLTRFVDQHSSTLSLGTNVCNKSTTTDAFDSGKLNASATFDTMFTGDTSSPQFHYCTVGKHCASGVFGVVNPPTTNVTNDLTNMATATLTETAPAPGGTAGSGSAGCQGNSMDCWIERWMQGSPEAQATGTAVKEACSSQPAAWSWGGNFDMSTVESESLPRKTIIENVMYTRLMMSMNPSMLQPGVMTSDNFTAPPDLNSFVAQATGVNSTVSTSASPAGSSVSSSISGSAPSSTDSAAAAQADAAKASGEAYPRVSLVSSAMFGLVGLIAAWLA</sequence>
<keyword evidence="2" id="KW-0732">Signal</keyword>
<organism evidence="3 4">
    <name type="scientific">Kockovaella imperatae</name>
    <dbReference type="NCBI Taxonomy" id="4999"/>
    <lineage>
        <taxon>Eukaryota</taxon>
        <taxon>Fungi</taxon>
        <taxon>Dikarya</taxon>
        <taxon>Basidiomycota</taxon>
        <taxon>Agaricomycotina</taxon>
        <taxon>Tremellomycetes</taxon>
        <taxon>Tremellales</taxon>
        <taxon>Cuniculitremaceae</taxon>
        <taxon>Kockovaella</taxon>
    </lineage>
</organism>
<feature type="chain" id="PRO_5012214735" description="Phytocyanin domain-containing protein" evidence="2">
    <location>
        <begin position="19"/>
        <end position="507"/>
    </location>
</feature>
<dbReference type="AlphaFoldDB" id="A0A1Y1U8N0"/>
<evidence type="ECO:0000256" key="2">
    <source>
        <dbReference type="SAM" id="SignalP"/>
    </source>
</evidence>
<dbReference type="STRING" id="4999.A0A1Y1U8N0"/>
<dbReference type="RefSeq" id="XP_021868155.1">
    <property type="nucleotide sequence ID" value="XM_022012177.1"/>
</dbReference>
<dbReference type="SUPFAM" id="SSF49503">
    <property type="entry name" value="Cupredoxins"/>
    <property type="match status" value="1"/>
</dbReference>
<evidence type="ECO:0000313" key="3">
    <source>
        <dbReference type="EMBL" id="ORX33856.1"/>
    </source>
</evidence>
<dbReference type="InterPro" id="IPR008972">
    <property type="entry name" value="Cupredoxin"/>
</dbReference>
<keyword evidence="4" id="KW-1185">Reference proteome</keyword>
<protein>
    <recommendedName>
        <fullName evidence="5">Phytocyanin domain-containing protein</fullName>
    </recommendedName>
</protein>
<proteinExistence type="predicted"/>
<gene>
    <name evidence="3" type="ORF">BD324DRAFT_206135</name>
</gene>